<proteinExistence type="inferred from homology"/>
<dbReference type="PANTHER" id="PTHR45663:SF11">
    <property type="entry name" value="GEO12009P1"/>
    <property type="match status" value="1"/>
</dbReference>
<evidence type="ECO:0000256" key="1">
    <source>
        <dbReference type="ARBA" id="ARBA00008987"/>
    </source>
</evidence>
<accession>A0ABW6JS34</accession>
<sequence>MSSKLIEVTDESFEADVLRAELPVLVAFVEPGASSSESLVKVMEKIAEEYGGRVVVAKVDFEANPKATYAAKLQSVPEVHSFVNGGHGISLEGVPSKDEILQLVGLGG</sequence>
<keyword evidence="2" id="KW-0676">Redox-active center</keyword>
<dbReference type="Proteomes" id="UP001600650">
    <property type="component" value="Unassembled WGS sequence"/>
</dbReference>
<dbReference type="EMBL" id="JBHVBU010000261">
    <property type="protein sequence ID" value="MFE7968229.1"/>
    <property type="molecule type" value="Genomic_DNA"/>
</dbReference>
<dbReference type="RefSeq" id="WP_381729033.1">
    <property type="nucleotide sequence ID" value="NZ_JBHVBU010000261.1"/>
</dbReference>
<dbReference type="PANTHER" id="PTHR45663">
    <property type="entry name" value="GEO12009P1"/>
    <property type="match status" value="1"/>
</dbReference>
<comment type="caution">
    <text evidence="4">The sequence shown here is derived from an EMBL/GenBank/DDBJ whole genome shotgun (WGS) entry which is preliminary data.</text>
</comment>
<protein>
    <submittedName>
        <fullName evidence="4">Thioredoxin family protein</fullName>
    </submittedName>
</protein>
<gene>
    <name evidence="4" type="ORF">ACFU0X_35245</name>
</gene>
<evidence type="ECO:0000256" key="2">
    <source>
        <dbReference type="ARBA" id="ARBA00023284"/>
    </source>
</evidence>
<keyword evidence="5" id="KW-1185">Reference proteome</keyword>
<dbReference type="Pfam" id="PF00085">
    <property type="entry name" value="Thioredoxin"/>
    <property type="match status" value="1"/>
</dbReference>
<evidence type="ECO:0000313" key="5">
    <source>
        <dbReference type="Proteomes" id="UP001600650"/>
    </source>
</evidence>
<evidence type="ECO:0000259" key="3">
    <source>
        <dbReference type="Pfam" id="PF00085"/>
    </source>
</evidence>
<dbReference type="SUPFAM" id="SSF52833">
    <property type="entry name" value="Thioredoxin-like"/>
    <property type="match status" value="1"/>
</dbReference>
<organism evidence="4 5">
    <name type="scientific">Streptomyces cellulosae</name>
    <dbReference type="NCBI Taxonomy" id="1968"/>
    <lineage>
        <taxon>Bacteria</taxon>
        <taxon>Bacillati</taxon>
        <taxon>Actinomycetota</taxon>
        <taxon>Actinomycetes</taxon>
        <taxon>Kitasatosporales</taxon>
        <taxon>Streptomycetaceae</taxon>
        <taxon>Streptomyces</taxon>
    </lineage>
</organism>
<dbReference type="InterPro" id="IPR013766">
    <property type="entry name" value="Thioredoxin_domain"/>
</dbReference>
<feature type="domain" description="Thioredoxin" evidence="3">
    <location>
        <begin position="5"/>
        <end position="103"/>
    </location>
</feature>
<name>A0ABW6JS34_STRCE</name>
<dbReference type="InterPro" id="IPR036249">
    <property type="entry name" value="Thioredoxin-like_sf"/>
</dbReference>
<comment type="similarity">
    <text evidence="1">Belongs to the thioredoxin family.</text>
</comment>
<dbReference type="Gene3D" id="3.40.30.10">
    <property type="entry name" value="Glutaredoxin"/>
    <property type="match status" value="1"/>
</dbReference>
<evidence type="ECO:0000313" key="4">
    <source>
        <dbReference type="EMBL" id="MFE7968229.1"/>
    </source>
</evidence>
<reference evidence="4 5" key="1">
    <citation type="submission" date="2024-09" db="EMBL/GenBank/DDBJ databases">
        <title>The Natural Products Discovery Center: Release of the First 8490 Sequenced Strains for Exploring Actinobacteria Biosynthetic Diversity.</title>
        <authorList>
            <person name="Kalkreuter E."/>
            <person name="Kautsar S.A."/>
            <person name="Yang D."/>
            <person name="Bader C.D."/>
            <person name="Teijaro C.N."/>
            <person name="Fluegel L."/>
            <person name="Davis C.M."/>
            <person name="Simpson J.R."/>
            <person name="Lauterbach L."/>
            <person name="Steele A.D."/>
            <person name="Gui C."/>
            <person name="Meng S."/>
            <person name="Li G."/>
            <person name="Viehrig K."/>
            <person name="Ye F."/>
            <person name="Su P."/>
            <person name="Kiefer A.F."/>
            <person name="Nichols A."/>
            <person name="Cepeda A.J."/>
            <person name="Yan W."/>
            <person name="Fan B."/>
            <person name="Jiang Y."/>
            <person name="Adhikari A."/>
            <person name="Zheng C.-J."/>
            <person name="Schuster L."/>
            <person name="Cowan T.M."/>
            <person name="Smanski M.J."/>
            <person name="Chevrette M.G."/>
            <person name="De Carvalho L.P.S."/>
            <person name="Shen B."/>
        </authorList>
    </citation>
    <scope>NUCLEOTIDE SEQUENCE [LARGE SCALE GENOMIC DNA]</scope>
    <source>
        <strain evidence="4 5">NPDC057399</strain>
    </source>
</reference>